<keyword evidence="4" id="KW-1185">Reference proteome</keyword>
<feature type="compositionally biased region" description="Gly residues" evidence="1">
    <location>
        <begin position="1"/>
        <end position="19"/>
    </location>
</feature>
<dbReference type="RefSeq" id="WP_344662197.1">
    <property type="nucleotide sequence ID" value="NZ_BAAAQM010000068.1"/>
</dbReference>
<dbReference type="EMBL" id="BAAAQM010000068">
    <property type="protein sequence ID" value="GAA2000525.1"/>
    <property type="molecule type" value="Genomic_DNA"/>
</dbReference>
<name>A0ABN2T7S7_9ACTN</name>
<evidence type="ECO:0000313" key="4">
    <source>
        <dbReference type="Proteomes" id="UP001499854"/>
    </source>
</evidence>
<feature type="region of interest" description="Disordered" evidence="1">
    <location>
        <begin position="1"/>
        <end position="54"/>
    </location>
</feature>
<organism evidence="3 4">
    <name type="scientific">Catenulispora subtropica</name>
    <dbReference type="NCBI Taxonomy" id="450798"/>
    <lineage>
        <taxon>Bacteria</taxon>
        <taxon>Bacillati</taxon>
        <taxon>Actinomycetota</taxon>
        <taxon>Actinomycetes</taxon>
        <taxon>Catenulisporales</taxon>
        <taxon>Catenulisporaceae</taxon>
        <taxon>Catenulispora</taxon>
    </lineage>
</organism>
<feature type="region of interest" description="Disordered" evidence="1">
    <location>
        <begin position="79"/>
        <end position="116"/>
    </location>
</feature>
<evidence type="ECO:0000256" key="1">
    <source>
        <dbReference type="SAM" id="MobiDB-lite"/>
    </source>
</evidence>
<dbReference type="InterPro" id="IPR058488">
    <property type="entry name" value="DUF8175"/>
</dbReference>
<feature type="compositionally biased region" description="Polar residues" evidence="1">
    <location>
        <begin position="105"/>
        <end position="116"/>
    </location>
</feature>
<evidence type="ECO:0000259" key="2">
    <source>
        <dbReference type="Pfam" id="PF26526"/>
    </source>
</evidence>
<protein>
    <recommendedName>
        <fullName evidence="2">DUF8175 domain-containing protein</fullName>
    </recommendedName>
</protein>
<dbReference type="Proteomes" id="UP001499854">
    <property type="component" value="Unassembled WGS sequence"/>
</dbReference>
<evidence type="ECO:0000313" key="3">
    <source>
        <dbReference type="EMBL" id="GAA2000525.1"/>
    </source>
</evidence>
<feature type="compositionally biased region" description="Gly residues" evidence="1">
    <location>
        <begin position="87"/>
        <end position="100"/>
    </location>
</feature>
<gene>
    <name evidence="3" type="ORF">GCM10009838_77600</name>
</gene>
<feature type="domain" description="DUF8175" evidence="2">
    <location>
        <begin position="120"/>
        <end position="283"/>
    </location>
</feature>
<comment type="caution">
    <text evidence="3">The sequence shown here is derived from an EMBL/GenBank/DDBJ whole genome shotgun (WGS) entry which is preliminary data.</text>
</comment>
<sequence>MVIDGGSGGGPRRPGGSGGTRRTARPTRDRRLEQPQTVIRLPKDPYETDYPTPKARRGRGVLALAAVTVVVAAVIALNSHGGDGKGSEGQGASTGVGGGVPPATASTGLSAVTSGNPAFPTQTAQGVPVGYPDTKDGAQAAALNYVAAFASDDMVHPDSRHKLIESIADPAILAGLQKSLDDAFGRTLKAYGLDAQGNPPKGQTFVYRNVPIGVSVQSYANDKAVVSVWDTTIDGIAGQGSTEPITQTWSTSTLTLTWVNNDWRLNDFAQADGPTPVSTQQGSVPADIQKAVQQFSRLRYAP</sequence>
<proteinExistence type="predicted"/>
<accession>A0ABN2T7S7</accession>
<dbReference type="Pfam" id="PF26526">
    <property type="entry name" value="DUF8175"/>
    <property type="match status" value="1"/>
</dbReference>
<reference evidence="3 4" key="1">
    <citation type="journal article" date="2019" name="Int. J. Syst. Evol. Microbiol.">
        <title>The Global Catalogue of Microorganisms (GCM) 10K type strain sequencing project: providing services to taxonomists for standard genome sequencing and annotation.</title>
        <authorList>
            <consortium name="The Broad Institute Genomics Platform"/>
            <consortium name="The Broad Institute Genome Sequencing Center for Infectious Disease"/>
            <person name="Wu L."/>
            <person name="Ma J."/>
        </authorList>
    </citation>
    <scope>NUCLEOTIDE SEQUENCE [LARGE SCALE GENOMIC DNA]</scope>
    <source>
        <strain evidence="3 4">JCM 16013</strain>
    </source>
</reference>